<dbReference type="EMBL" id="LAZR01066901">
    <property type="protein sequence ID" value="KKK52675.1"/>
    <property type="molecule type" value="Genomic_DNA"/>
</dbReference>
<dbReference type="AlphaFoldDB" id="A0A0F8WW77"/>
<feature type="non-terminal residue" evidence="1">
    <location>
        <position position="1"/>
    </location>
</feature>
<accession>A0A0F8WW77</accession>
<name>A0A0F8WW77_9ZZZZ</name>
<comment type="caution">
    <text evidence="1">The sequence shown here is derived from an EMBL/GenBank/DDBJ whole genome shotgun (WGS) entry which is preliminary data.</text>
</comment>
<organism evidence="1">
    <name type="scientific">marine sediment metagenome</name>
    <dbReference type="NCBI Taxonomy" id="412755"/>
    <lineage>
        <taxon>unclassified sequences</taxon>
        <taxon>metagenomes</taxon>
        <taxon>ecological metagenomes</taxon>
    </lineage>
</organism>
<gene>
    <name evidence="1" type="ORF">LCGC14_3102560</name>
</gene>
<evidence type="ECO:0000313" key="1">
    <source>
        <dbReference type="EMBL" id="KKK52675.1"/>
    </source>
</evidence>
<proteinExistence type="predicted"/>
<protein>
    <submittedName>
        <fullName evidence="1">Uncharacterized protein</fullName>
    </submittedName>
</protein>
<sequence length="29" mass="3356">VREFLRDNDFGFILGDTPVEETEDVESPE</sequence>
<reference evidence="1" key="1">
    <citation type="journal article" date="2015" name="Nature">
        <title>Complex archaea that bridge the gap between prokaryotes and eukaryotes.</title>
        <authorList>
            <person name="Spang A."/>
            <person name="Saw J.H."/>
            <person name="Jorgensen S.L."/>
            <person name="Zaremba-Niedzwiedzka K."/>
            <person name="Martijn J."/>
            <person name="Lind A.E."/>
            <person name="van Eijk R."/>
            <person name="Schleper C."/>
            <person name="Guy L."/>
            <person name="Ettema T.J."/>
        </authorList>
    </citation>
    <scope>NUCLEOTIDE SEQUENCE</scope>
</reference>